<keyword evidence="6" id="KW-0479">Metal-binding</keyword>
<keyword evidence="1" id="KW-0813">Transport</keyword>
<reference evidence="8" key="1">
    <citation type="submission" date="2022-11" db="EMBL/GenBank/DDBJ databases">
        <authorList>
            <person name="Wang Z."/>
        </authorList>
    </citation>
    <scope>NUCLEOTIDE SEQUENCE</scope>
    <source>
        <strain evidence="8">P2000</strain>
    </source>
</reference>
<reference evidence="8" key="2">
    <citation type="journal article" date="2023" name="Front Nutr">
        <title>Lactiplantibacillus pentosus P2020 protects the hyperuricemia and renal inflammation in mice.</title>
        <authorList>
            <person name="Wang Z."/>
            <person name="Song L."/>
            <person name="Li X."/>
            <person name="Xiao Y."/>
            <person name="Huang Y."/>
            <person name="Zhang Y."/>
            <person name="Li J."/>
            <person name="Li M."/>
            <person name="Ren Z."/>
        </authorList>
    </citation>
    <scope>NUCLEOTIDE SEQUENCE</scope>
    <source>
        <strain evidence="8">P2000</strain>
    </source>
</reference>
<dbReference type="GO" id="GO:0009401">
    <property type="term" value="P:phosphoenolpyruvate-dependent sugar phosphotransferase system"/>
    <property type="evidence" value="ECO:0007669"/>
    <property type="project" value="UniProtKB-KW"/>
</dbReference>
<dbReference type="OrthoDB" id="350602at2"/>
<dbReference type="PANTHER" id="PTHR34382:SF7">
    <property type="entry name" value="PTS SYSTEM N,N'-DIACETYLCHITOBIOSE-SPECIFIC EIIA COMPONENT"/>
    <property type="match status" value="1"/>
</dbReference>
<evidence type="ECO:0000313" key="10">
    <source>
        <dbReference type="Proteomes" id="UP001267003"/>
    </source>
</evidence>
<dbReference type="Pfam" id="PF02255">
    <property type="entry name" value="PTS_IIA"/>
    <property type="match status" value="1"/>
</dbReference>
<dbReference type="PROSITE" id="PS51095">
    <property type="entry name" value="PTS_EIIA_TYPE_3"/>
    <property type="match status" value="1"/>
</dbReference>
<keyword evidence="6" id="KW-0460">Magnesium</keyword>
<dbReference type="RefSeq" id="WP_050338083.1">
    <property type="nucleotide sequence ID" value="NZ_BJZC01000013.1"/>
</dbReference>
<evidence type="ECO:0000256" key="4">
    <source>
        <dbReference type="ARBA" id="ARBA00022683"/>
    </source>
</evidence>
<dbReference type="Gene3D" id="1.20.58.80">
    <property type="entry name" value="Phosphotransferase system, lactose/cellobiose-type IIA subunit"/>
    <property type="match status" value="1"/>
</dbReference>
<dbReference type="EMBL" id="JAVLAQ010000001">
    <property type="protein sequence ID" value="MDT6989893.1"/>
    <property type="molecule type" value="Genomic_DNA"/>
</dbReference>
<dbReference type="Proteomes" id="UP001151834">
    <property type="component" value="Unassembled WGS sequence"/>
</dbReference>
<dbReference type="AlphaFoldDB" id="A0A2I0Z7P9"/>
<name>A0A2I0Z7P9_LACPE</name>
<evidence type="ECO:0000256" key="1">
    <source>
        <dbReference type="ARBA" id="ARBA00022448"/>
    </source>
</evidence>
<keyword evidence="2" id="KW-0762">Sugar transport</keyword>
<dbReference type="GO" id="GO:0046872">
    <property type="term" value="F:metal ion binding"/>
    <property type="evidence" value="ECO:0007669"/>
    <property type="project" value="UniProtKB-KW"/>
</dbReference>
<dbReference type="PIRSF" id="PIRSF000699">
    <property type="entry name" value="PTS_IILac_III"/>
    <property type="match status" value="1"/>
</dbReference>
<reference evidence="9" key="3">
    <citation type="submission" date="2023-08" db="EMBL/GenBank/DDBJ databases">
        <authorList>
            <person name="Page C.A."/>
            <person name="Perez-Diaz I.M."/>
        </authorList>
    </citation>
    <scope>NUCLEOTIDE SEQUENCE</scope>
    <source>
        <strain evidence="9">7.8.46</strain>
    </source>
</reference>
<keyword evidence="3" id="KW-0808">Transferase</keyword>
<accession>A0A2I0Z7P9</accession>
<evidence type="ECO:0000256" key="5">
    <source>
        <dbReference type="PIRSR" id="PIRSR000699-1"/>
    </source>
</evidence>
<dbReference type="Proteomes" id="UP001267003">
    <property type="component" value="Unassembled WGS sequence"/>
</dbReference>
<comment type="cofactor">
    <cofactor evidence="6">
        <name>Mg(2+)</name>
        <dbReference type="ChEBI" id="CHEBI:18420"/>
    </cofactor>
    <text evidence="6">Binds 1 Mg(2+) ion per trimer.</text>
</comment>
<dbReference type="PANTHER" id="PTHR34382">
    <property type="entry name" value="PTS SYSTEM N,N'-DIACETYLCHITOBIOSE-SPECIFIC EIIA COMPONENT"/>
    <property type="match status" value="1"/>
</dbReference>
<dbReference type="GeneID" id="49395582"/>
<evidence type="ECO:0000256" key="2">
    <source>
        <dbReference type="ARBA" id="ARBA00022597"/>
    </source>
</evidence>
<evidence type="ECO:0000256" key="6">
    <source>
        <dbReference type="PIRSR" id="PIRSR000699-2"/>
    </source>
</evidence>
<evidence type="ECO:0000313" key="9">
    <source>
        <dbReference type="EMBL" id="MDT6989893.1"/>
    </source>
</evidence>
<feature type="active site" description="Tele-phosphohistidine intermediate" evidence="5">
    <location>
        <position position="82"/>
    </location>
</feature>
<feature type="modified residue" description="Phosphohistidine; by HPr" evidence="7">
    <location>
        <position position="82"/>
    </location>
</feature>
<feature type="binding site" evidence="6">
    <location>
        <position position="85"/>
    </location>
    <ligand>
        <name>Mg(2+)</name>
        <dbReference type="ChEBI" id="CHEBI:18420"/>
        <note>ligand shared between all trimeric partners</note>
    </ligand>
</feature>
<organism evidence="9 10">
    <name type="scientific">Lactiplantibacillus pentosus</name>
    <name type="common">Lactobacillus pentosus</name>
    <dbReference type="NCBI Taxonomy" id="1589"/>
    <lineage>
        <taxon>Bacteria</taxon>
        <taxon>Bacillati</taxon>
        <taxon>Bacillota</taxon>
        <taxon>Bacilli</taxon>
        <taxon>Lactobacillales</taxon>
        <taxon>Lactobacillaceae</taxon>
        <taxon>Lactiplantibacillus</taxon>
    </lineage>
</organism>
<keyword evidence="4" id="KW-0598">Phosphotransferase system</keyword>
<evidence type="ECO:0000313" key="8">
    <source>
        <dbReference type="EMBL" id="MDF2313843.1"/>
    </source>
</evidence>
<dbReference type="InterPro" id="IPR003188">
    <property type="entry name" value="PTS_IIA_lac/cel"/>
</dbReference>
<comment type="caution">
    <text evidence="9">The sequence shown here is derived from an EMBL/GenBank/DDBJ whole genome shotgun (WGS) entry which is preliminary data.</text>
</comment>
<dbReference type="EMBL" id="JAPEQV010000018">
    <property type="protein sequence ID" value="MDF2313843.1"/>
    <property type="molecule type" value="Genomic_DNA"/>
</dbReference>
<proteinExistence type="predicted"/>
<gene>
    <name evidence="8" type="ORF">OOJ94_13560</name>
    <name evidence="9" type="ORF">RI536_07210</name>
</gene>
<dbReference type="SUPFAM" id="SSF46973">
    <property type="entry name" value="Enzyme IIa from lactose specific PTS, IIa-lac"/>
    <property type="match status" value="1"/>
</dbReference>
<evidence type="ECO:0000256" key="7">
    <source>
        <dbReference type="PROSITE-ProRule" id="PRU00418"/>
    </source>
</evidence>
<sequence length="115" mass="12938">MNEEETRDEAAKSTMEIIINAGDARVFIAEALDNIGDADYDLARANMEKANDKLLIAHRLQTQKLQGEAEGDAVEYSVLFTHAQDTLMSIMSEYNLTQKIITIFEKRDQKAGRSK</sequence>
<protein>
    <submittedName>
        <fullName evidence="9">PTS lactose/cellobiose transporter subunit IIA</fullName>
    </submittedName>
</protein>
<dbReference type="InterPro" id="IPR036542">
    <property type="entry name" value="PTS_IIA_lac/cel_sf"/>
</dbReference>
<evidence type="ECO:0000256" key="3">
    <source>
        <dbReference type="ARBA" id="ARBA00022679"/>
    </source>
</evidence>
<dbReference type="GO" id="GO:0016740">
    <property type="term" value="F:transferase activity"/>
    <property type="evidence" value="ECO:0007669"/>
    <property type="project" value="UniProtKB-KW"/>
</dbReference>